<gene>
    <name evidence="1" type="ORF">F3F73_11870</name>
</gene>
<dbReference type="Pfam" id="PF13149">
    <property type="entry name" value="Mfa_like_1"/>
    <property type="match status" value="1"/>
</dbReference>
<dbReference type="Gene3D" id="2.60.40.2620">
    <property type="entry name" value="Fimbrillin-like"/>
    <property type="match status" value="1"/>
</dbReference>
<accession>A0A7J4XI42</accession>
<dbReference type="Gene3D" id="2.60.40.2630">
    <property type="match status" value="1"/>
</dbReference>
<dbReference type="SUPFAM" id="SSF52058">
    <property type="entry name" value="L domain-like"/>
    <property type="match status" value="1"/>
</dbReference>
<comment type="caution">
    <text evidence="1">The sequence shown here is derived from an EMBL/GenBank/DDBJ whole genome shotgun (WGS) entry which is preliminary data.</text>
</comment>
<proteinExistence type="predicted"/>
<dbReference type="AlphaFoldDB" id="A0A7J4XI42"/>
<dbReference type="InterPro" id="IPR026906">
    <property type="entry name" value="LRR_5"/>
</dbReference>
<dbReference type="Proteomes" id="UP000422221">
    <property type="component" value="Unassembled WGS sequence"/>
</dbReference>
<reference evidence="1 2" key="1">
    <citation type="journal article" date="2019" name="Nat. Med.">
        <title>A library of human gut bacterial isolates paired with longitudinal multiomics data enables mechanistic microbiome research.</title>
        <authorList>
            <person name="Poyet M."/>
            <person name="Groussin M."/>
            <person name="Gibbons S.M."/>
            <person name="Avila-Pacheco J."/>
            <person name="Jiang X."/>
            <person name="Kearney S.M."/>
            <person name="Perrotta A.R."/>
            <person name="Berdy B."/>
            <person name="Zhao S."/>
            <person name="Lieberman T.D."/>
            <person name="Swanson P.K."/>
            <person name="Smith M."/>
            <person name="Roesemann S."/>
            <person name="Alexander J.E."/>
            <person name="Rich S.A."/>
            <person name="Livny J."/>
            <person name="Vlamakis H."/>
            <person name="Clish C."/>
            <person name="Bullock K."/>
            <person name="Deik A."/>
            <person name="Scott J."/>
            <person name="Pierce K.A."/>
            <person name="Xavier R.J."/>
            <person name="Alm E.J."/>
        </authorList>
    </citation>
    <scope>NUCLEOTIDE SEQUENCE [LARGE SCALE GENOMIC DNA]</scope>
    <source>
        <strain evidence="1 2">BIOML-A10</strain>
    </source>
</reference>
<dbReference type="CDD" id="cd13121">
    <property type="entry name" value="BF2867_like_C"/>
    <property type="match status" value="1"/>
</dbReference>
<dbReference type="PROSITE" id="PS51257">
    <property type="entry name" value="PROKAR_LIPOPROTEIN"/>
    <property type="match status" value="1"/>
</dbReference>
<dbReference type="Gene3D" id="3.80.10.10">
    <property type="entry name" value="Ribonuclease Inhibitor"/>
    <property type="match status" value="2"/>
</dbReference>
<dbReference type="CDD" id="cd13120">
    <property type="entry name" value="BF2867_like_N"/>
    <property type="match status" value="1"/>
</dbReference>
<dbReference type="PANTHER" id="PTHR45661:SF3">
    <property type="entry name" value="IG-LIKE DOMAIN-CONTAINING PROTEIN"/>
    <property type="match status" value="1"/>
</dbReference>
<dbReference type="RefSeq" id="WP_130058247.1">
    <property type="nucleotide sequence ID" value="NZ_VWMU01000103.1"/>
</dbReference>
<organism evidence="1 2">
    <name type="scientific">Bacteroides salyersiae</name>
    <dbReference type="NCBI Taxonomy" id="291644"/>
    <lineage>
        <taxon>Bacteria</taxon>
        <taxon>Pseudomonadati</taxon>
        <taxon>Bacteroidota</taxon>
        <taxon>Bacteroidia</taxon>
        <taxon>Bacteroidales</taxon>
        <taxon>Bacteroidaceae</taxon>
        <taxon>Bacteroides</taxon>
    </lineage>
</organism>
<protein>
    <submittedName>
        <fullName evidence="1">Leucine-rich repeat protein</fullName>
    </submittedName>
</protein>
<dbReference type="InterPro" id="IPR042278">
    <property type="entry name" value="Mfa-like_1_N"/>
</dbReference>
<sequence length="721" mass="77073">MIIPLKHYSIMKTTRFITALGLATLALTACTNEDEMRNNTLPEGAVHLTAQIEGVQTRAPQLDAEGKGNFAQGDVWGMYAYTDAAAAGENMEYKYRETVLYWEDLSETSPVTFSAHYPRITEAIANPAAYMHTPLEWNKTDDLLHATATASKGGTVALTFKHLMHRLIIKLTAGEGMTGTDLTTALINSAGKDGDYTMYGSVEVNLLTGAVNYDRHGSLIQHTNASRGNAEWKVAPQDLRAGAEWLRIMVGEDTWYYNVPDNLNSSNPAHPTRLESGKQLTLNLTLKKNQQTGQTEVELSGSDISGWGNGGTITDDVVIGGNTPADGNINMNGKSAEEVKAAIKAAFDAGITEFTLTGPIANLGLSGEDFTMNPFYNTAVTKLDLSGVTGWEPVNIDGSTNPSKTVVGVPETAFLSCSALQTVVLPEEVKAIGSEAFSSCLSLSKINLENVTHIGHCAFMDCSALEEVDMSEVITIYDQAFRRAGLIALSLPQATSISEGITDGNPGNAGAFASCQSLVSVEAPLLTNTGYLSFAGCTALKTVNMPELTEIKQKAFYNTGLESINLDKVTTVGKQAFERCEKLTEVELPSLATIGEQAFKGCIELVEIELTATTINGSFLFLGCTKLTTLSLPNAEIFGYSIVADCSLLTNLKLTAAGALVNVDGEAIWGSTFGLPSFSDFQYGNCALVLNADKQLSGKGSPTVTDASTWVSQTWKSIAFE</sequence>
<evidence type="ECO:0000313" key="1">
    <source>
        <dbReference type="EMBL" id="KAA3764551.1"/>
    </source>
</evidence>
<dbReference type="InterPro" id="IPR032675">
    <property type="entry name" value="LRR_dom_sf"/>
</dbReference>
<dbReference type="EMBL" id="VWMK01000011">
    <property type="protein sequence ID" value="KAA3764551.1"/>
    <property type="molecule type" value="Genomic_DNA"/>
</dbReference>
<dbReference type="InterPro" id="IPR053139">
    <property type="entry name" value="Surface_bspA-like"/>
</dbReference>
<evidence type="ECO:0000313" key="2">
    <source>
        <dbReference type="Proteomes" id="UP000422221"/>
    </source>
</evidence>
<name>A0A7J4XI42_9BACE</name>
<dbReference type="Pfam" id="PF13306">
    <property type="entry name" value="LRR_5"/>
    <property type="match status" value="2"/>
</dbReference>
<dbReference type="InterPro" id="IPR025049">
    <property type="entry name" value="Mfa-like_1"/>
</dbReference>
<dbReference type="PANTHER" id="PTHR45661">
    <property type="entry name" value="SURFACE ANTIGEN"/>
    <property type="match status" value="1"/>
</dbReference>